<protein>
    <submittedName>
        <fullName evidence="2">Uncharacterized protein</fullName>
    </submittedName>
</protein>
<keyword evidence="1" id="KW-0472">Membrane</keyword>
<dbReference type="EMBL" id="MSIF01000017">
    <property type="protein sequence ID" value="OLF07103.1"/>
    <property type="molecule type" value="Genomic_DNA"/>
</dbReference>
<reference evidence="2 3" key="1">
    <citation type="submission" date="2016-12" db="EMBL/GenBank/DDBJ databases">
        <title>The draft genome sequence of Actinophytocola xinjiangensis.</title>
        <authorList>
            <person name="Wang W."/>
            <person name="Yuan L."/>
        </authorList>
    </citation>
    <scope>NUCLEOTIDE SEQUENCE [LARGE SCALE GENOMIC DNA]</scope>
    <source>
        <strain evidence="2 3">CGMCC 4.4663</strain>
    </source>
</reference>
<feature type="transmembrane region" description="Helical" evidence="1">
    <location>
        <begin position="27"/>
        <end position="48"/>
    </location>
</feature>
<feature type="transmembrane region" description="Helical" evidence="1">
    <location>
        <begin position="74"/>
        <end position="93"/>
    </location>
</feature>
<evidence type="ECO:0000313" key="3">
    <source>
        <dbReference type="Proteomes" id="UP000185696"/>
    </source>
</evidence>
<dbReference type="Proteomes" id="UP000185696">
    <property type="component" value="Unassembled WGS sequence"/>
</dbReference>
<dbReference type="RefSeq" id="WP_075136046.1">
    <property type="nucleotide sequence ID" value="NZ_MSIF01000017.1"/>
</dbReference>
<name>A0A7Z0WHZ0_9PSEU</name>
<accession>A0A7Z0WHZ0</accession>
<keyword evidence="1" id="KW-0812">Transmembrane</keyword>
<evidence type="ECO:0000256" key="1">
    <source>
        <dbReference type="SAM" id="Phobius"/>
    </source>
</evidence>
<keyword evidence="3" id="KW-1185">Reference proteome</keyword>
<dbReference type="AlphaFoldDB" id="A0A7Z0WHZ0"/>
<evidence type="ECO:0000313" key="2">
    <source>
        <dbReference type="EMBL" id="OLF07103.1"/>
    </source>
</evidence>
<proteinExistence type="predicted"/>
<sequence>MTAPQAAAPLVAPPPTEPAALHRPWRALVAVVELALAGGLVFAAFWAWPRGFSTILTVTSEGREVVADRIHGNWLATAIGFGALGALLVVDAVRQAALAVRTRPRQAKRSTKVARED</sequence>
<keyword evidence="1" id="KW-1133">Transmembrane helix</keyword>
<comment type="caution">
    <text evidence="2">The sequence shown here is derived from an EMBL/GenBank/DDBJ whole genome shotgun (WGS) entry which is preliminary data.</text>
</comment>
<dbReference type="OrthoDB" id="3700289at2"/>
<organism evidence="2 3">
    <name type="scientific">Actinophytocola xinjiangensis</name>
    <dbReference type="NCBI Taxonomy" id="485602"/>
    <lineage>
        <taxon>Bacteria</taxon>
        <taxon>Bacillati</taxon>
        <taxon>Actinomycetota</taxon>
        <taxon>Actinomycetes</taxon>
        <taxon>Pseudonocardiales</taxon>
        <taxon>Pseudonocardiaceae</taxon>
    </lineage>
</organism>
<gene>
    <name evidence="2" type="ORF">BLA60_28190</name>
</gene>